<name>A0A8H2XBQ3_9AGAM</name>
<evidence type="ECO:0000313" key="3">
    <source>
        <dbReference type="Proteomes" id="UP000663843"/>
    </source>
</evidence>
<dbReference type="AlphaFoldDB" id="A0A8H2XBQ3"/>
<organism evidence="2 3">
    <name type="scientific">Rhizoctonia solani</name>
    <dbReference type="NCBI Taxonomy" id="456999"/>
    <lineage>
        <taxon>Eukaryota</taxon>
        <taxon>Fungi</taxon>
        <taxon>Dikarya</taxon>
        <taxon>Basidiomycota</taxon>
        <taxon>Agaricomycotina</taxon>
        <taxon>Agaricomycetes</taxon>
        <taxon>Cantharellales</taxon>
        <taxon>Ceratobasidiaceae</taxon>
        <taxon>Rhizoctonia</taxon>
    </lineage>
</organism>
<feature type="chain" id="PRO_5034689443" description="Secreted protein" evidence="1">
    <location>
        <begin position="20"/>
        <end position="201"/>
    </location>
</feature>
<accession>A0A8H2XBQ3</accession>
<evidence type="ECO:0008006" key="4">
    <source>
        <dbReference type="Google" id="ProtNLM"/>
    </source>
</evidence>
<evidence type="ECO:0000313" key="2">
    <source>
        <dbReference type="EMBL" id="CAE6418720.1"/>
    </source>
</evidence>
<dbReference type="Proteomes" id="UP000663843">
    <property type="component" value="Unassembled WGS sequence"/>
</dbReference>
<gene>
    <name evidence="2" type="ORF">RDB_LOCUS51438</name>
</gene>
<evidence type="ECO:0000256" key="1">
    <source>
        <dbReference type="SAM" id="SignalP"/>
    </source>
</evidence>
<protein>
    <recommendedName>
        <fullName evidence="4">Secreted protein</fullName>
    </recommendedName>
</protein>
<keyword evidence="1" id="KW-0732">Signal</keyword>
<dbReference type="EMBL" id="CAJMWT010001759">
    <property type="protein sequence ID" value="CAE6418720.1"/>
    <property type="molecule type" value="Genomic_DNA"/>
</dbReference>
<sequence>MVSLKLTAALAACASLVAAVPTYKQSDGCGQNYFWFAPKSTCLRNGTKDKCTPPAQQNCGRNWNGTKDKCTPPAQQNCGRNWYWHQTYKYCVPPSPTYGDAGCEDGWTWNDDKYSCVPAPPPAPAPGQCNSTDFYWKPKSTCLPYGGDSNPPSPPNGDQCPDKWYWRAAGHCAPRKPDHGSPDCSSQYSWNKDKFCCTKRY</sequence>
<feature type="signal peptide" evidence="1">
    <location>
        <begin position="1"/>
        <end position="19"/>
    </location>
</feature>
<proteinExistence type="predicted"/>
<reference evidence="2" key="1">
    <citation type="submission" date="2021-01" db="EMBL/GenBank/DDBJ databases">
        <authorList>
            <person name="Kaushik A."/>
        </authorList>
    </citation>
    <scope>NUCLEOTIDE SEQUENCE</scope>
    <source>
        <strain evidence="2">AG2-2IIIB</strain>
    </source>
</reference>
<comment type="caution">
    <text evidence="2">The sequence shown here is derived from an EMBL/GenBank/DDBJ whole genome shotgun (WGS) entry which is preliminary data.</text>
</comment>